<feature type="transmembrane region" description="Helical" evidence="11">
    <location>
        <begin position="95"/>
        <end position="114"/>
    </location>
</feature>
<dbReference type="GO" id="GO:0005886">
    <property type="term" value="C:plasma membrane"/>
    <property type="evidence" value="ECO:0007669"/>
    <property type="project" value="UniProtKB-SubCell"/>
</dbReference>
<dbReference type="PATRIC" id="fig|1623450.3.peg.993"/>
<dbReference type="InterPro" id="IPR016169">
    <property type="entry name" value="FAD-bd_PCMH_sub2"/>
</dbReference>
<evidence type="ECO:0000259" key="12">
    <source>
        <dbReference type="PROSITE" id="PS51371"/>
    </source>
</evidence>
<proteinExistence type="inferred from homology"/>
<evidence type="ECO:0000313" key="15">
    <source>
        <dbReference type="Proteomes" id="UP000066549"/>
    </source>
</evidence>
<dbReference type="SUPFAM" id="SSF56176">
    <property type="entry name" value="FAD-binding/transporter-associated domain-like"/>
    <property type="match status" value="1"/>
</dbReference>
<dbReference type="Pfam" id="PF00571">
    <property type="entry name" value="CBS"/>
    <property type="match status" value="1"/>
</dbReference>
<dbReference type="InterPro" id="IPR005170">
    <property type="entry name" value="Transptr-assoc_dom"/>
</dbReference>
<organism evidence="14 15">
    <name type="scientific">Methylophilales bacterium MBRS-H7</name>
    <dbReference type="NCBI Taxonomy" id="1623450"/>
    <lineage>
        <taxon>Bacteria</taxon>
        <taxon>Pseudomonadati</taxon>
        <taxon>Pseudomonadota</taxon>
        <taxon>Betaproteobacteria</taxon>
        <taxon>Nitrosomonadales</taxon>
        <taxon>OM43 clade</taxon>
    </lineage>
</organism>
<keyword evidence="3" id="KW-1003">Cell membrane</keyword>
<feature type="transmembrane region" description="Helical" evidence="11">
    <location>
        <begin position="6"/>
        <end position="26"/>
    </location>
</feature>
<reference evidence="14 15" key="1">
    <citation type="submission" date="2015-03" db="EMBL/GenBank/DDBJ databases">
        <title>Comparative analysis of the OM43 clade including a novel species from Red Sea uncovers genomic and metabolic diversity among marine methylotrophs.</title>
        <authorList>
            <person name="Jimenez-Infante F."/>
            <person name="Ngugi D.K."/>
            <person name="Vinu M."/>
            <person name="Alam I."/>
            <person name="Kamau A."/>
            <person name="Blom J."/>
            <person name="Bajic V.B."/>
            <person name="Stingl U."/>
        </authorList>
    </citation>
    <scope>NUCLEOTIDE SEQUENCE [LARGE SCALE GENOMIC DNA]</scope>
    <source>
        <strain evidence="14 15">MBRSH7</strain>
    </source>
</reference>
<dbReference type="EMBL" id="CP011002">
    <property type="protein sequence ID" value="AKO66059.1"/>
    <property type="molecule type" value="Genomic_DNA"/>
</dbReference>
<evidence type="ECO:0000259" key="13">
    <source>
        <dbReference type="PROSITE" id="PS51846"/>
    </source>
</evidence>
<evidence type="ECO:0000256" key="8">
    <source>
        <dbReference type="ARBA" id="ARBA00023136"/>
    </source>
</evidence>
<comment type="similarity">
    <text evidence="2">Belongs to the UPF0053 family.</text>
</comment>
<evidence type="ECO:0000256" key="9">
    <source>
        <dbReference type="PROSITE-ProRule" id="PRU00703"/>
    </source>
</evidence>
<dbReference type="InterPro" id="IPR036318">
    <property type="entry name" value="FAD-bd_PCMH-like_sf"/>
</dbReference>
<keyword evidence="8 10" id="KW-0472">Membrane</keyword>
<feature type="domain" description="CBS" evidence="12">
    <location>
        <begin position="277"/>
        <end position="333"/>
    </location>
</feature>
<keyword evidence="6 10" id="KW-1133">Transmembrane helix</keyword>
<dbReference type="PANTHER" id="PTHR22777:SF32">
    <property type="entry name" value="UPF0053 INNER MEMBRANE PROTEIN YFJD"/>
    <property type="match status" value="1"/>
</dbReference>
<evidence type="ECO:0000256" key="2">
    <source>
        <dbReference type="ARBA" id="ARBA00006337"/>
    </source>
</evidence>
<dbReference type="Gene3D" id="3.10.580.10">
    <property type="entry name" value="CBS-domain"/>
    <property type="match status" value="1"/>
</dbReference>
<dbReference type="GO" id="GO:0050660">
    <property type="term" value="F:flavin adenine dinucleotide binding"/>
    <property type="evidence" value="ECO:0007669"/>
    <property type="project" value="InterPro"/>
</dbReference>
<sequence>MIDLPITYQITILFCLLFISGFFSIAETSLMGINKHRLQYLEKKGVKSARLANKLIKQTDKLLSVILICNNFSNAAAASMVTVISIQLFNSDEEILLASTLIVTFLIVIFSEITPKVIAAAYSEKLALACSFVLYPLLKVLYPIVLFINFFVLSILKVFNIKLNFNEKNLITMDELKSVISSSSKGITNKNQSMLINLIDLENDSVDDLMIPHTNVEFININQEVDEIFKKLKTYHHEFILVRSNDSQQITGLLNIRKLIKFIDDQDGITIDKIRDTIEPAEFVASGTSLHKQIQNFQENKYKIAVVVNEYGDFMGIITLEDILEEITGEFSLNLPSDDAKIINENDGWIIEGGCNLKKINKITKLNLSSQKAKTINGYILEYFEDIPETNTSFKIDGITFEIINAQDKYIKTLKVFK</sequence>
<dbReference type="InterPro" id="IPR002550">
    <property type="entry name" value="CNNM"/>
</dbReference>
<dbReference type="InterPro" id="IPR044751">
    <property type="entry name" value="Ion_transp-like_CBS"/>
</dbReference>
<evidence type="ECO:0000256" key="1">
    <source>
        <dbReference type="ARBA" id="ARBA00004651"/>
    </source>
</evidence>
<dbReference type="PROSITE" id="PS51846">
    <property type="entry name" value="CNNM"/>
    <property type="match status" value="1"/>
</dbReference>
<feature type="domain" description="CNNM transmembrane" evidence="13">
    <location>
        <begin position="2"/>
        <end position="192"/>
    </location>
</feature>
<name>A0A0H4IZW9_9PROT</name>
<evidence type="ECO:0000256" key="10">
    <source>
        <dbReference type="PROSITE-ProRule" id="PRU01193"/>
    </source>
</evidence>
<feature type="transmembrane region" description="Helical" evidence="11">
    <location>
        <begin position="126"/>
        <end position="156"/>
    </location>
</feature>
<evidence type="ECO:0000256" key="3">
    <source>
        <dbReference type="ARBA" id="ARBA00022475"/>
    </source>
</evidence>
<accession>A0A0H4IZW9</accession>
<dbReference type="Pfam" id="PF01595">
    <property type="entry name" value="CNNM"/>
    <property type="match status" value="1"/>
</dbReference>
<feature type="transmembrane region" description="Helical" evidence="11">
    <location>
        <begin position="62"/>
        <end position="89"/>
    </location>
</feature>
<keyword evidence="4 10" id="KW-0812">Transmembrane</keyword>
<dbReference type="CDD" id="cd04590">
    <property type="entry name" value="CBS_pair_CorC_HlyC_assoc"/>
    <property type="match status" value="1"/>
</dbReference>
<dbReference type="Proteomes" id="UP000066549">
    <property type="component" value="Chromosome"/>
</dbReference>
<dbReference type="Pfam" id="PF03471">
    <property type="entry name" value="CorC_HlyC"/>
    <property type="match status" value="1"/>
</dbReference>
<gene>
    <name evidence="14" type="ORF">VI33_04975</name>
</gene>
<dbReference type="SUPFAM" id="SSF54631">
    <property type="entry name" value="CBS-domain pair"/>
    <property type="match status" value="1"/>
</dbReference>
<evidence type="ECO:0000313" key="14">
    <source>
        <dbReference type="EMBL" id="AKO66059.1"/>
    </source>
</evidence>
<keyword evidence="15" id="KW-1185">Reference proteome</keyword>
<dbReference type="AlphaFoldDB" id="A0A0H4IZW9"/>
<evidence type="ECO:0000256" key="5">
    <source>
        <dbReference type="ARBA" id="ARBA00022737"/>
    </source>
</evidence>
<dbReference type="Gene3D" id="3.30.465.10">
    <property type="match status" value="1"/>
</dbReference>
<evidence type="ECO:0000256" key="7">
    <source>
        <dbReference type="ARBA" id="ARBA00023122"/>
    </source>
</evidence>
<protein>
    <submittedName>
        <fullName evidence="14">Magnesium and cobalt efflux protein CorC</fullName>
    </submittedName>
</protein>
<keyword evidence="7 9" id="KW-0129">CBS domain</keyword>
<comment type="subcellular location">
    <subcellularLocation>
        <location evidence="1">Cell membrane</location>
        <topology evidence="1">Multi-pass membrane protein</topology>
    </subcellularLocation>
</comment>
<dbReference type="PANTHER" id="PTHR22777">
    <property type="entry name" value="HEMOLYSIN-RELATED"/>
    <property type="match status" value="1"/>
</dbReference>
<evidence type="ECO:0000256" key="4">
    <source>
        <dbReference type="ARBA" id="ARBA00022692"/>
    </source>
</evidence>
<dbReference type="InterPro" id="IPR000644">
    <property type="entry name" value="CBS_dom"/>
</dbReference>
<dbReference type="InterPro" id="IPR046342">
    <property type="entry name" value="CBS_dom_sf"/>
</dbReference>
<dbReference type="SMART" id="SM01091">
    <property type="entry name" value="CorC_HlyC"/>
    <property type="match status" value="1"/>
</dbReference>
<dbReference type="PROSITE" id="PS51371">
    <property type="entry name" value="CBS"/>
    <property type="match status" value="1"/>
</dbReference>
<keyword evidence="5" id="KW-0677">Repeat</keyword>
<evidence type="ECO:0000256" key="6">
    <source>
        <dbReference type="ARBA" id="ARBA00022989"/>
    </source>
</evidence>
<evidence type="ECO:0000256" key="11">
    <source>
        <dbReference type="SAM" id="Phobius"/>
    </source>
</evidence>